<dbReference type="EMBL" id="CP111020">
    <property type="protein sequence ID" value="WAR13987.1"/>
    <property type="molecule type" value="Genomic_DNA"/>
</dbReference>
<name>A0ABY7EVK1_MYAAR</name>
<proteinExistence type="predicted"/>
<organism evidence="1 2">
    <name type="scientific">Mya arenaria</name>
    <name type="common">Soft-shell clam</name>
    <dbReference type="NCBI Taxonomy" id="6604"/>
    <lineage>
        <taxon>Eukaryota</taxon>
        <taxon>Metazoa</taxon>
        <taxon>Spiralia</taxon>
        <taxon>Lophotrochozoa</taxon>
        <taxon>Mollusca</taxon>
        <taxon>Bivalvia</taxon>
        <taxon>Autobranchia</taxon>
        <taxon>Heteroconchia</taxon>
        <taxon>Euheterodonta</taxon>
        <taxon>Imparidentia</taxon>
        <taxon>Neoheterodontei</taxon>
        <taxon>Myida</taxon>
        <taxon>Myoidea</taxon>
        <taxon>Myidae</taxon>
        <taxon>Mya</taxon>
    </lineage>
</organism>
<reference evidence="1" key="1">
    <citation type="submission" date="2022-11" db="EMBL/GenBank/DDBJ databases">
        <title>Centuries of genome instability and evolution in soft-shell clam transmissible cancer (bioRxiv).</title>
        <authorList>
            <person name="Hart S.F.M."/>
            <person name="Yonemitsu M.A."/>
            <person name="Giersch R.M."/>
            <person name="Beal B.F."/>
            <person name="Arriagada G."/>
            <person name="Davis B.W."/>
            <person name="Ostrander E.A."/>
            <person name="Goff S.P."/>
            <person name="Metzger M.J."/>
        </authorList>
    </citation>
    <scope>NUCLEOTIDE SEQUENCE</scope>
    <source>
        <strain evidence="1">MELC-2E11</strain>
        <tissue evidence="1">Siphon/mantle</tissue>
    </source>
</reference>
<gene>
    <name evidence="1" type="ORF">MAR_004092</name>
</gene>
<accession>A0ABY7EVK1</accession>
<keyword evidence="2" id="KW-1185">Reference proteome</keyword>
<evidence type="ECO:0000313" key="1">
    <source>
        <dbReference type="EMBL" id="WAR13987.1"/>
    </source>
</evidence>
<sequence length="218" mass="25036">MPGMAKFVPLRRTKSEHDLSEADSSADKTSHGIRLLVQLAEGDLPVLDFLNDYIQEFLDSSYHGNAEFYLRSHQFVSRLEQFYRSKQSQCPYYLLSFFRHVITLISETLFLSATSDICKVAIETVVVTSPKVKVKLRDLLHNVEAIQDSTIKLEIDIIRHLQGTKDFHLNTFDSKSVIAQTESIWRLIRRCEAPLKFVKDAVDIKATADQNFFHRASL</sequence>
<evidence type="ECO:0000313" key="2">
    <source>
        <dbReference type="Proteomes" id="UP001164746"/>
    </source>
</evidence>
<protein>
    <submittedName>
        <fullName evidence="1">Uncharacterized protein</fullName>
    </submittedName>
</protein>
<dbReference type="Proteomes" id="UP001164746">
    <property type="component" value="Chromosome 9"/>
</dbReference>